<name>X1RVP4_9ZZZZ</name>
<evidence type="ECO:0000313" key="1">
    <source>
        <dbReference type="EMBL" id="GAI70986.1"/>
    </source>
</evidence>
<feature type="non-terminal residue" evidence="1">
    <location>
        <position position="1"/>
    </location>
</feature>
<reference evidence="1" key="1">
    <citation type="journal article" date="2014" name="Front. Microbiol.">
        <title>High frequency of phylogenetically diverse reductive dehalogenase-homologous genes in deep subseafloor sedimentary metagenomes.</title>
        <authorList>
            <person name="Kawai M."/>
            <person name="Futagami T."/>
            <person name="Toyoda A."/>
            <person name="Takaki Y."/>
            <person name="Nishi S."/>
            <person name="Hori S."/>
            <person name="Arai W."/>
            <person name="Tsubouchi T."/>
            <person name="Morono Y."/>
            <person name="Uchiyama I."/>
            <person name="Ito T."/>
            <person name="Fujiyama A."/>
            <person name="Inagaki F."/>
            <person name="Takami H."/>
        </authorList>
    </citation>
    <scope>NUCLEOTIDE SEQUENCE</scope>
    <source>
        <strain evidence="1">Expedition CK06-06</strain>
    </source>
</reference>
<comment type="caution">
    <text evidence="1">The sequence shown here is derived from an EMBL/GenBank/DDBJ whole genome shotgun (WGS) entry which is preliminary data.</text>
</comment>
<proteinExistence type="predicted"/>
<accession>X1RVP4</accession>
<protein>
    <submittedName>
        <fullName evidence="1">Uncharacterized protein</fullName>
    </submittedName>
</protein>
<dbReference type="EMBL" id="BARW01002399">
    <property type="protein sequence ID" value="GAI70986.1"/>
    <property type="molecule type" value="Genomic_DNA"/>
</dbReference>
<organism evidence="1">
    <name type="scientific">marine sediment metagenome</name>
    <dbReference type="NCBI Taxonomy" id="412755"/>
    <lineage>
        <taxon>unclassified sequences</taxon>
        <taxon>metagenomes</taxon>
        <taxon>ecological metagenomes</taxon>
    </lineage>
</organism>
<dbReference type="AlphaFoldDB" id="X1RVP4"/>
<sequence length="36" mass="4323">IVEEEPLGKQTKIFRLNEGNKLTQLMIRFYQDLEDL</sequence>
<gene>
    <name evidence="1" type="ORF">S12H4_06723</name>
</gene>